<keyword evidence="3" id="KW-0804">Transcription</keyword>
<dbReference type="InterPro" id="IPR050397">
    <property type="entry name" value="Env_Response_Regulators"/>
</dbReference>
<evidence type="ECO:0000256" key="3">
    <source>
        <dbReference type="ARBA" id="ARBA00023163"/>
    </source>
</evidence>
<evidence type="ECO:0000256" key="1">
    <source>
        <dbReference type="ARBA" id="ARBA00023015"/>
    </source>
</evidence>
<evidence type="ECO:0000313" key="5">
    <source>
        <dbReference type="EMBL" id="KAA1191897.1"/>
    </source>
</evidence>
<dbReference type="Proteomes" id="UP000323708">
    <property type="component" value="Unassembled WGS sequence"/>
</dbReference>
<feature type="domain" description="Cyclic nucleotide-binding" evidence="4">
    <location>
        <begin position="18"/>
        <end position="122"/>
    </location>
</feature>
<dbReference type="CDD" id="cd00038">
    <property type="entry name" value="CAP_ED"/>
    <property type="match status" value="1"/>
</dbReference>
<dbReference type="Gene3D" id="2.60.120.10">
    <property type="entry name" value="Jelly Rolls"/>
    <property type="match status" value="1"/>
</dbReference>
<dbReference type="SUPFAM" id="SSF51206">
    <property type="entry name" value="cAMP-binding domain-like"/>
    <property type="match status" value="1"/>
</dbReference>
<organism evidence="5 6">
    <name type="scientific">Pseudohalioglobus sediminis</name>
    <dbReference type="NCBI Taxonomy" id="2606449"/>
    <lineage>
        <taxon>Bacteria</taxon>
        <taxon>Pseudomonadati</taxon>
        <taxon>Pseudomonadota</taxon>
        <taxon>Gammaproteobacteria</taxon>
        <taxon>Cellvibrionales</taxon>
        <taxon>Halieaceae</taxon>
        <taxon>Pseudohalioglobus</taxon>
    </lineage>
</organism>
<keyword evidence="6" id="KW-1185">Reference proteome</keyword>
<dbReference type="PANTHER" id="PTHR24567">
    <property type="entry name" value="CRP FAMILY TRANSCRIPTIONAL REGULATORY PROTEIN"/>
    <property type="match status" value="1"/>
</dbReference>
<dbReference type="RefSeq" id="WP_149611333.1">
    <property type="nucleotide sequence ID" value="NZ_VTUX01000004.1"/>
</dbReference>
<dbReference type="SUPFAM" id="SSF46785">
    <property type="entry name" value="Winged helix' DNA-binding domain"/>
    <property type="match status" value="1"/>
</dbReference>
<evidence type="ECO:0000256" key="2">
    <source>
        <dbReference type="ARBA" id="ARBA00023125"/>
    </source>
</evidence>
<dbReference type="InterPro" id="IPR036390">
    <property type="entry name" value="WH_DNA-bd_sf"/>
</dbReference>
<dbReference type="GO" id="GO:0005829">
    <property type="term" value="C:cytosol"/>
    <property type="evidence" value="ECO:0007669"/>
    <property type="project" value="TreeGrafter"/>
</dbReference>
<dbReference type="Pfam" id="PF13545">
    <property type="entry name" value="HTH_Crp_2"/>
    <property type="match status" value="1"/>
</dbReference>
<protein>
    <submittedName>
        <fullName evidence="5">Crp/Fnr family transcriptional regulator</fullName>
    </submittedName>
</protein>
<dbReference type="AlphaFoldDB" id="A0A5B0WZS3"/>
<evidence type="ECO:0000313" key="6">
    <source>
        <dbReference type="Proteomes" id="UP000323708"/>
    </source>
</evidence>
<dbReference type="InterPro" id="IPR012318">
    <property type="entry name" value="HTH_CRP"/>
</dbReference>
<dbReference type="PROSITE" id="PS50042">
    <property type="entry name" value="CNMP_BINDING_3"/>
    <property type="match status" value="1"/>
</dbReference>
<keyword evidence="1" id="KW-0805">Transcription regulation</keyword>
<gene>
    <name evidence="5" type="ORF">F0M18_10235</name>
</gene>
<name>A0A5B0WZS3_9GAMM</name>
<dbReference type="GO" id="GO:0003677">
    <property type="term" value="F:DNA binding"/>
    <property type="evidence" value="ECO:0007669"/>
    <property type="project" value="UniProtKB-KW"/>
</dbReference>
<dbReference type="EMBL" id="VTUX01000004">
    <property type="protein sequence ID" value="KAA1191897.1"/>
    <property type="molecule type" value="Genomic_DNA"/>
</dbReference>
<comment type="caution">
    <text evidence="5">The sequence shown here is derived from an EMBL/GenBank/DDBJ whole genome shotgun (WGS) entry which is preliminary data.</text>
</comment>
<dbReference type="Gene3D" id="1.10.10.10">
    <property type="entry name" value="Winged helix-like DNA-binding domain superfamily/Winged helix DNA-binding domain"/>
    <property type="match status" value="1"/>
</dbReference>
<dbReference type="InterPro" id="IPR000595">
    <property type="entry name" value="cNMP-bd_dom"/>
</dbReference>
<accession>A0A5B0WZS3</accession>
<dbReference type="GO" id="GO:0003700">
    <property type="term" value="F:DNA-binding transcription factor activity"/>
    <property type="evidence" value="ECO:0007669"/>
    <property type="project" value="TreeGrafter"/>
</dbReference>
<dbReference type="Pfam" id="PF00027">
    <property type="entry name" value="cNMP_binding"/>
    <property type="match status" value="1"/>
</dbReference>
<reference evidence="5 6" key="1">
    <citation type="submission" date="2019-09" db="EMBL/GenBank/DDBJ databases">
        <authorList>
            <person name="Chen X.-Y."/>
        </authorList>
    </citation>
    <scope>NUCLEOTIDE SEQUENCE [LARGE SCALE GENOMIC DNA]</scope>
    <source>
        <strain evidence="5 6">NY5</strain>
    </source>
</reference>
<dbReference type="PANTHER" id="PTHR24567:SF74">
    <property type="entry name" value="HTH-TYPE TRANSCRIPTIONAL REGULATOR ARCR"/>
    <property type="match status" value="1"/>
</dbReference>
<keyword evidence="2" id="KW-0238">DNA-binding</keyword>
<dbReference type="SMART" id="SM00100">
    <property type="entry name" value="cNMP"/>
    <property type="match status" value="1"/>
</dbReference>
<dbReference type="InterPro" id="IPR018490">
    <property type="entry name" value="cNMP-bd_dom_sf"/>
</dbReference>
<dbReference type="InterPro" id="IPR014710">
    <property type="entry name" value="RmlC-like_jellyroll"/>
</dbReference>
<evidence type="ECO:0000259" key="4">
    <source>
        <dbReference type="PROSITE" id="PS50042"/>
    </source>
</evidence>
<sequence length="206" mass="22888">MHENFTARFPFPIGSAREVSVDAGAMLFRQGESCDHYYIVSEGEIKVFARSPRGREVVLYRVRPGDICILTTSCILSGSRYPAEAIVESSVTAVAIPKSDFNELMAQSEAFRTFVLESFGQRLSGLISLIEQVTLESIEYRLAQYLLLHADENDVVSSTQEGIALEIGSAREVISRHLREFSNLGWTQVSRGRVKVIDRAALQGVL</sequence>
<dbReference type="InterPro" id="IPR036388">
    <property type="entry name" value="WH-like_DNA-bd_sf"/>
</dbReference>
<proteinExistence type="predicted"/>